<dbReference type="InterPro" id="IPR001647">
    <property type="entry name" value="HTH_TetR"/>
</dbReference>
<dbReference type="InterPro" id="IPR009057">
    <property type="entry name" value="Homeodomain-like_sf"/>
</dbReference>
<dbReference type="Pfam" id="PF00440">
    <property type="entry name" value="TetR_N"/>
    <property type="match status" value="1"/>
</dbReference>
<gene>
    <name evidence="7" type="ORF">ACFOEK_03670</name>
</gene>
<comment type="caution">
    <text evidence="7">The sequence shown here is derived from an EMBL/GenBank/DDBJ whole genome shotgun (WGS) entry which is preliminary data.</text>
</comment>
<evidence type="ECO:0000256" key="5">
    <source>
        <dbReference type="SAM" id="MobiDB-lite"/>
    </source>
</evidence>
<feature type="domain" description="HTH tetR-type" evidence="6">
    <location>
        <begin position="28"/>
        <end position="88"/>
    </location>
</feature>
<dbReference type="InterPro" id="IPR036271">
    <property type="entry name" value="Tet_transcr_reg_TetR-rel_C_sf"/>
</dbReference>
<dbReference type="PRINTS" id="PR00455">
    <property type="entry name" value="HTHTETR"/>
</dbReference>
<dbReference type="SUPFAM" id="SSF48498">
    <property type="entry name" value="Tetracyclin repressor-like, C-terminal domain"/>
    <property type="match status" value="1"/>
</dbReference>
<reference evidence="8" key="1">
    <citation type="journal article" date="2019" name="Int. J. Syst. Evol. Microbiol.">
        <title>The Global Catalogue of Microorganisms (GCM) 10K type strain sequencing project: providing services to taxonomists for standard genome sequencing and annotation.</title>
        <authorList>
            <consortium name="The Broad Institute Genomics Platform"/>
            <consortium name="The Broad Institute Genome Sequencing Center for Infectious Disease"/>
            <person name="Wu L."/>
            <person name="Ma J."/>
        </authorList>
    </citation>
    <scope>NUCLEOTIDE SEQUENCE [LARGE SCALE GENOMIC DNA]</scope>
    <source>
        <strain evidence="8">KCTC 52438</strain>
    </source>
</reference>
<dbReference type="InterPro" id="IPR050109">
    <property type="entry name" value="HTH-type_TetR-like_transc_reg"/>
</dbReference>
<keyword evidence="8" id="KW-1185">Reference proteome</keyword>
<dbReference type="SUPFAM" id="SSF46689">
    <property type="entry name" value="Homeodomain-like"/>
    <property type="match status" value="1"/>
</dbReference>
<dbReference type="Pfam" id="PF13305">
    <property type="entry name" value="TetR_C_33"/>
    <property type="match status" value="1"/>
</dbReference>
<dbReference type="RefSeq" id="WP_386716326.1">
    <property type="nucleotide sequence ID" value="NZ_JBHRSZ010000002.1"/>
</dbReference>
<dbReference type="PANTHER" id="PTHR30055">
    <property type="entry name" value="HTH-TYPE TRANSCRIPTIONAL REGULATOR RUTR"/>
    <property type="match status" value="1"/>
</dbReference>
<organism evidence="7 8">
    <name type="scientific">Litoribrevibacter euphylliae</name>
    <dbReference type="NCBI Taxonomy" id="1834034"/>
    <lineage>
        <taxon>Bacteria</taxon>
        <taxon>Pseudomonadati</taxon>
        <taxon>Pseudomonadota</taxon>
        <taxon>Gammaproteobacteria</taxon>
        <taxon>Oceanospirillales</taxon>
        <taxon>Oceanospirillaceae</taxon>
        <taxon>Litoribrevibacter</taxon>
    </lineage>
</organism>
<evidence type="ECO:0000256" key="2">
    <source>
        <dbReference type="ARBA" id="ARBA00023125"/>
    </source>
</evidence>
<dbReference type="PANTHER" id="PTHR30055:SF209">
    <property type="entry name" value="POSSIBLE TRANSCRIPTIONAL REGULATORY PROTEIN (PROBABLY TETR-FAMILY)"/>
    <property type="match status" value="1"/>
</dbReference>
<evidence type="ECO:0000313" key="7">
    <source>
        <dbReference type="EMBL" id="MFC3150116.1"/>
    </source>
</evidence>
<keyword evidence="2 4" id="KW-0238">DNA-binding</keyword>
<dbReference type="InterPro" id="IPR025996">
    <property type="entry name" value="MT1864/Rv1816-like_C"/>
</dbReference>
<proteinExistence type="predicted"/>
<keyword evidence="3" id="KW-0804">Transcription</keyword>
<evidence type="ECO:0000256" key="3">
    <source>
        <dbReference type="ARBA" id="ARBA00023163"/>
    </source>
</evidence>
<feature type="compositionally biased region" description="Polar residues" evidence="5">
    <location>
        <begin position="1"/>
        <end position="12"/>
    </location>
</feature>
<dbReference type="Proteomes" id="UP001595476">
    <property type="component" value="Unassembled WGS sequence"/>
</dbReference>
<evidence type="ECO:0000259" key="6">
    <source>
        <dbReference type="PROSITE" id="PS50977"/>
    </source>
</evidence>
<evidence type="ECO:0000256" key="4">
    <source>
        <dbReference type="PROSITE-ProRule" id="PRU00335"/>
    </source>
</evidence>
<dbReference type="Gene3D" id="1.10.357.10">
    <property type="entry name" value="Tetracycline Repressor, domain 2"/>
    <property type="match status" value="1"/>
</dbReference>
<evidence type="ECO:0000256" key="1">
    <source>
        <dbReference type="ARBA" id="ARBA00023015"/>
    </source>
</evidence>
<sequence>MSNTTVSVTTEASDSKSPKTKGNTYHHGDLKASLITAARTILQRDGADALSLRSIAAEVGVSHMAPYSHFKNKKELIQAITADGFRSLATAMEQDSQGLQKPEELILAYGTSYLEFAVNNPQLYRIMLGQVDSQGRRNRKENPSQALEPKLSIEQDGFSEGPYALLKNAFASVYQDETMIKAQAIGAWSIVHGMAALIIEGHIDIPEGTSLKQFLAKAALRASPNIELI</sequence>
<keyword evidence="1" id="KW-0805">Transcription regulation</keyword>
<feature type="DNA-binding region" description="H-T-H motif" evidence="4">
    <location>
        <begin position="51"/>
        <end position="70"/>
    </location>
</feature>
<accession>A0ABV7HEZ5</accession>
<evidence type="ECO:0000313" key="8">
    <source>
        <dbReference type="Proteomes" id="UP001595476"/>
    </source>
</evidence>
<name>A0ABV7HEZ5_9GAMM</name>
<dbReference type="EMBL" id="JBHRSZ010000002">
    <property type="protein sequence ID" value="MFC3150116.1"/>
    <property type="molecule type" value="Genomic_DNA"/>
</dbReference>
<feature type="region of interest" description="Disordered" evidence="5">
    <location>
        <begin position="1"/>
        <end position="25"/>
    </location>
</feature>
<protein>
    <submittedName>
        <fullName evidence="7">TetR/AcrR family transcriptional regulator</fullName>
    </submittedName>
</protein>
<dbReference type="PROSITE" id="PS50977">
    <property type="entry name" value="HTH_TETR_2"/>
    <property type="match status" value="1"/>
</dbReference>